<dbReference type="InterPro" id="IPR033113">
    <property type="entry name" value="PLA2_histidine"/>
</dbReference>
<dbReference type="SMR" id="A0A0D3S0M2"/>
<feature type="disulfide bond" evidence="6">
    <location>
        <begin position="65"/>
        <end position="138"/>
    </location>
</feature>
<organism evidence="10">
    <name type="scientific">Atheris squamigera</name>
    <name type="common">Variable bush viper</name>
    <dbReference type="NCBI Taxonomy" id="110225"/>
    <lineage>
        <taxon>Eukaryota</taxon>
        <taxon>Metazoa</taxon>
        <taxon>Chordata</taxon>
        <taxon>Craniata</taxon>
        <taxon>Vertebrata</taxon>
        <taxon>Euteleostomi</taxon>
        <taxon>Lepidosauria</taxon>
        <taxon>Squamata</taxon>
        <taxon>Bifurcata</taxon>
        <taxon>Unidentata</taxon>
        <taxon>Episquamata</taxon>
        <taxon>Toxicofera</taxon>
        <taxon>Serpentes</taxon>
        <taxon>Colubroidea</taxon>
        <taxon>Viperidae</taxon>
        <taxon>Viperinae</taxon>
        <taxon>Atheris</taxon>
    </lineage>
</organism>
<evidence type="ECO:0000256" key="6">
    <source>
        <dbReference type="PIRSR" id="PIRSR601211-3"/>
    </source>
</evidence>
<protein>
    <submittedName>
        <fullName evidence="10">Phospholipase A2</fullName>
    </submittedName>
</protein>
<keyword evidence="5" id="KW-0106">Calcium</keyword>
<dbReference type="PANTHER" id="PTHR11716:SF9">
    <property type="entry name" value="PHOSPHOLIPASE A2, MEMBRANE ASSOCIATED"/>
    <property type="match status" value="1"/>
</dbReference>
<dbReference type="InterPro" id="IPR001211">
    <property type="entry name" value="PLA2"/>
</dbReference>
<feature type="domain" description="Phospholipase A2-like central" evidence="9">
    <location>
        <begin position="17"/>
        <end position="132"/>
    </location>
</feature>
<feature type="disulfide bond" evidence="6">
    <location>
        <begin position="91"/>
        <end position="102"/>
    </location>
</feature>
<dbReference type="InterPro" id="IPR016090">
    <property type="entry name" value="PLA2-like_dom"/>
</dbReference>
<feature type="active site" evidence="4">
    <location>
        <position position="63"/>
    </location>
</feature>
<dbReference type="GO" id="GO:0042130">
    <property type="term" value="P:negative regulation of T cell proliferation"/>
    <property type="evidence" value="ECO:0007669"/>
    <property type="project" value="TreeGrafter"/>
</dbReference>
<feature type="disulfide bond" evidence="6">
    <location>
        <begin position="59"/>
        <end position="111"/>
    </location>
</feature>
<reference evidence="10" key="1">
    <citation type="submission" date="2014-11" db="EMBL/GenBank/DDBJ databases">
        <authorList>
            <person name="Wang H."/>
        </authorList>
    </citation>
    <scope>NUCLEOTIDE SEQUENCE</scope>
    <source>
        <tissue evidence="10">Venom gland</tissue>
    </source>
</reference>
<comment type="cofactor">
    <cofactor evidence="5">
        <name>Ca(2+)</name>
        <dbReference type="ChEBI" id="CHEBI:29108"/>
    </cofactor>
    <text evidence="5">Binds 1 Ca(2+) ion per subunit.</text>
</comment>
<keyword evidence="2 8" id="KW-0964">Secreted</keyword>
<evidence type="ECO:0000256" key="1">
    <source>
        <dbReference type="ARBA" id="ARBA00004613"/>
    </source>
</evidence>
<evidence type="ECO:0000256" key="8">
    <source>
        <dbReference type="RuleBase" id="RU361236"/>
    </source>
</evidence>
<feature type="disulfide bond" evidence="6">
    <location>
        <begin position="66"/>
        <end position="104"/>
    </location>
</feature>
<feature type="chain" id="PRO_5001403294" evidence="8">
    <location>
        <begin position="17"/>
        <end position="138"/>
    </location>
</feature>
<feature type="binding site" evidence="5">
    <location>
        <position position="45"/>
    </location>
    <ligand>
        <name>Ca(2+)</name>
        <dbReference type="ChEBI" id="CHEBI:29108"/>
    </ligand>
</feature>
<evidence type="ECO:0000313" key="10">
    <source>
        <dbReference type="EMBL" id="AJS19104.1"/>
    </source>
</evidence>
<evidence type="ECO:0000256" key="7">
    <source>
        <dbReference type="RuleBase" id="RU003654"/>
    </source>
</evidence>
<evidence type="ECO:0000256" key="3">
    <source>
        <dbReference type="ARBA" id="ARBA00023157"/>
    </source>
</evidence>
<comment type="subcellular location">
    <subcellularLocation>
        <location evidence="1 8">Secreted</location>
    </subcellularLocation>
</comment>
<evidence type="ECO:0000256" key="5">
    <source>
        <dbReference type="PIRSR" id="PIRSR601211-2"/>
    </source>
</evidence>
<keyword evidence="3 6" id="KW-1015">Disulfide bond</keyword>
<sequence length="138" mass="15711">MRTLWIVALWLMGVEGNLFQFRNMIHKKTGKNAVMNYSAYGCYCGWGGQGKPQDATDRCCFVHDCCYGRVNGRDPKMSLYTYAFQGEDIVCGDTDPSLKELCECDRVAAICLGENVSTYNNNYWLYSSKKCQEESEQC</sequence>
<proteinExistence type="evidence at transcript level"/>
<dbReference type="PROSITE" id="PS00118">
    <property type="entry name" value="PA2_HIS"/>
    <property type="match status" value="1"/>
</dbReference>
<dbReference type="Pfam" id="PF00068">
    <property type="entry name" value="Phospholip_A2_1"/>
    <property type="match status" value="1"/>
</dbReference>
<dbReference type="PANTHER" id="PTHR11716">
    <property type="entry name" value="PHOSPHOLIPASE A2 FAMILY MEMBER"/>
    <property type="match status" value="1"/>
</dbReference>
<dbReference type="PROSITE" id="PS00119">
    <property type="entry name" value="PA2_ASP"/>
    <property type="match status" value="1"/>
</dbReference>
<dbReference type="GO" id="GO:0050482">
    <property type="term" value="P:arachidonate secretion"/>
    <property type="evidence" value="ECO:0007669"/>
    <property type="project" value="InterPro"/>
</dbReference>
<name>A0A0D3S0M2_ATHSQ</name>
<feature type="binding site" evidence="5">
    <location>
        <position position="43"/>
    </location>
    <ligand>
        <name>Ca(2+)</name>
        <dbReference type="ChEBI" id="CHEBI:29108"/>
    </ligand>
</feature>
<evidence type="ECO:0000256" key="2">
    <source>
        <dbReference type="ARBA" id="ARBA00022525"/>
    </source>
</evidence>
<dbReference type="EMBL" id="KP119684">
    <property type="protein sequence ID" value="AJS19104.1"/>
    <property type="molecule type" value="mRNA"/>
</dbReference>
<dbReference type="GO" id="GO:0005509">
    <property type="term" value="F:calcium ion binding"/>
    <property type="evidence" value="ECO:0007669"/>
    <property type="project" value="InterPro"/>
</dbReference>
<comment type="similarity">
    <text evidence="7">Belongs to the phospholipase A2 family.</text>
</comment>
<evidence type="ECO:0000256" key="4">
    <source>
        <dbReference type="PIRSR" id="PIRSR601211-1"/>
    </source>
</evidence>
<feature type="signal peptide" evidence="8">
    <location>
        <begin position="1"/>
        <end position="16"/>
    </location>
</feature>
<keyword evidence="5" id="KW-0479">Metal-binding</keyword>
<dbReference type="Gene3D" id="1.20.90.10">
    <property type="entry name" value="Phospholipase A2 domain"/>
    <property type="match status" value="1"/>
</dbReference>
<evidence type="ECO:0000259" key="9">
    <source>
        <dbReference type="SMART" id="SM00085"/>
    </source>
</evidence>
<dbReference type="CDD" id="cd00125">
    <property type="entry name" value="PLA2c"/>
    <property type="match status" value="1"/>
</dbReference>
<dbReference type="AlphaFoldDB" id="A0A0D3S0M2"/>
<dbReference type="SMART" id="SM00085">
    <property type="entry name" value="PA2c"/>
    <property type="match status" value="1"/>
</dbReference>
<feature type="active site" evidence="4">
    <location>
        <position position="105"/>
    </location>
</feature>
<dbReference type="GO" id="GO:0005543">
    <property type="term" value="F:phospholipid binding"/>
    <property type="evidence" value="ECO:0007669"/>
    <property type="project" value="TreeGrafter"/>
</dbReference>
<feature type="binding site" evidence="5">
    <location>
        <position position="64"/>
    </location>
    <ligand>
        <name>Ca(2+)</name>
        <dbReference type="ChEBI" id="CHEBI:29108"/>
    </ligand>
</feature>
<accession>A0A0D3S0M2</accession>
<dbReference type="InterPro" id="IPR036444">
    <property type="entry name" value="PLipase_A2_dom_sf"/>
</dbReference>
<feature type="disulfide bond" evidence="6">
    <location>
        <begin position="44"/>
        <end position="60"/>
    </location>
</feature>
<dbReference type="GO" id="GO:0005576">
    <property type="term" value="C:extracellular region"/>
    <property type="evidence" value="ECO:0007669"/>
    <property type="project" value="UniProtKB-SubCell"/>
</dbReference>
<dbReference type="GO" id="GO:0047498">
    <property type="term" value="F:calcium-dependent phospholipase A2 activity"/>
    <property type="evidence" value="ECO:0007669"/>
    <property type="project" value="TreeGrafter"/>
</dbReference>
<dbReference type="GO" id="GO:0006644">
    <property type="term" value="P:phospholipid metabolic process"/>
    <property type="evidence" value="ECO:0007669"/>
    <property type="project" value="InterPro"/>
</dbReference>
<feature type="binding site" evidence="5">
    <location>
        <position position="47"/>
    </location>
    <ligand>
        <name>Ca(2+)</name>
        <dbReference type="ChEBI" id="CHEBI:29108"/>
    </ligand>
</feature>
<keyword evidence="8" id="KW-0732">Signal</keyword>
<dbReference type="GO" id="GO:0016042">
    <property type="term" value="P:lipid catabolic process"/>
    <property type="evidence" value="ECO:0007669"/>
    <property type="project" value="InterPro"/>
</dbReference>
<dbReference type="InterPro" id="IPR033112">
    <property type="entry name" value="PLA2_Asp_AS"/>
</dbReference>
<dbReference type="FunFam" id="1.20.90.10:FF:000001">
    <property type="entry name" value="Basic phospholipase A2 homolog"/>
    <property type="match status" value="1"/>
</dbReference>
<dbReference type="PRINTS" id="PR00389">
    <property type="entry name" value="PHPHLIPASEA2"/>
</dbReference>
<dbReference type="SUPFAM" id="SSF48619">
    <property type="entry name" value="Phospholipase A2, PLA2"/>
    <property type="match status" value="1"/>
</dbReference>